<evidence type="ECO:0000313" key="2">
    <source>
        <dbReference type="EMBL" id="KAJ4477570.1"/>
    </source>
</evidence>
<protein>
    <recommendedName>
        <fullName evidence="4">Small EDRK-rich factor-like N-terminal domain-containing protein</fullName>
    </recommendedName>
</protein>
<dbReference type="EMBL" id="JANVFT010000067">
    <property type="protein sequence ID" value="KAJ4477570.1"/>
    <property type="molecule type" value="Genomic_DNA"/>
</dbReference>
<dbReference type="Proteomes" id="UP001150217">
    <property type="component" value="Unassembled WGS sequence"/>
</dbReference>
<organism evidence="2 3">
    <name type="scientific">Lentinula lateritia</name>
    <dbReference type="NCBI Taxonomy" id="40482"/>
    <lineage>
        <taxon>Eukaryota</taxon>
        <taxon>Fungi</taxon>
        <taxon>Dikarya</taxon>
        <taxon>Basidiomycota</taxon>
        <taxon>Agaricomycotina</taxon>
        <taxon>Agaricomycetes</taxon>
        <taxon>Agaricomycetidae</taxon>
        <taxon>Agaricales</taxon>
        <taxon>Marasmiineae</taxon>
        <taxon>Omphalotaceae</taxon>
        <taxon>Lentinula</taxon>
    </lineage>
</organism>
<feature type="compositionally biased region" description="Basic and acidic residues" evidence="1">
    <location>
        <begin position="62"/>
        <end position="102"/>
    </location>
</feature>
<evidence type="ECO:0008006" key="4">
    <source>
        <dbReference type="Google" id="ProtNLM"/>
    </source>
</evidence>
<accession>A0ABQ8V6U3</accession>
<sequence length="120" mass="13402">MRLHGNNGISSEQEHTSSFYLHCASSNASKSFLAFLPAPSLAAMAGWQATRDVDAQYAAQKQAEDHRKAKEKAKVEKRSATLTPRSEKPRQAKKDREAEFKSERNMITSICHSITNKVPQ</sequence>
<feature type="region of interest" description="Disordered" evidence="1">
    <location>
        <begin position="59"/>
        <end position="102"/>
    </location>
</feature>
<gene>
    <name evidence="2" type="ORF">C8R41DRAFT_923018</name>
</gene>
<proteinExistence type="predicted"/>
<name>A0ABQ8V6U3_9AGAR</name>
<comment type="caution">
    <text evidence="2">The sequence shown here is derived from an EMBL/GenBank/DDBJ whole genome shotgun (WGS) entry which is preliminary data.</text>
</comment>
<evidence type="ECO:0000256" key="1">
    <source>
        <dbReference type="SAM" id="MobiDB-lite"/>
    </source>
</evidence>
<reference evidence="2" key="1">
    <citation type="submission" date="2022-08" db="EMBL/GenBank/DDBJ databases">
        <title>A Global Phylogenomic Analysis of the Shiitake Genus Lentinula.</title>
        <authorList>
            <consortium name="DOE Joint Genome Institute"/>
            <person name="Sierra-Patev S."/>
            <person name="Min B."/>
            <person name="Naranjo-Ortiz M."/>
            <person name="Looney B."/>
            <person name="Konkel Z."/>
            <person name="Slot J.C."/>
            <person name="Sakamoto Y."/>
            <person name="Steenwyk J.L."/>
            <person name="Rokas A."/>
            <person name="Carro J."/>
            <person name="Camarero S."/>
            <person name="Ferreira P."/>
            <person name="Molpeceres G."/>
            <person name="Ruiz-Duenas F.J."/>
            <person name="Serrano A."/>
            <person name="Henrissat B."/>
            <person name="Drula E."/>
            <person name="Hughes K.W."/>
            <person name="Mata J.L."/>
            <person name="Ishikawa N.K."/>
            <person name="Vargas-Isla R."/>
            <person name="Ushijima S."/>
            <person name="Smith C.A."/>
            <person name="Ahrendt S."/>
            <person name="Andreopoulos W."/>
            <person name="He G."/>
            <person name="Labutti K."/>
            <person name="Lipzen A."/>
            <person name="Ng V."/>
            <person name="Riley R."/>
            <person name="Sandor L."/>
            <person name="Barry K."/>
            <person name="Martinez A.T."/>
            <person name="Xiao Y."/>
            <person name="Gibbons J.G."/>
            <person name="Terashima K."/>
            <person name="Grigoriev I.V."/>
            <person name="Hibbett D.S."/>
        </authorList>
    </citation>
    <scope>NUCLEOTIDE SEQUENCE</scope>
    <source>
        <strain evidence="2">RHP3577 ss4</strain>
    </source>
</reference>
<keyword evidence="3" id="KW-1185">Reference proteome</keyword>
<evidence type="ECO:0000313" key="3">
    <source>
        <dbReference type="Proteomes" id="UP001150217"/>
    </source>
</evidence>